<dbReference type="EMBL" id="JAIWYP010000009">
    <property type="protein sequence ID" value="KAH3770374.1"/>
    <property type="molecule type" value="Genomic_DNA"/>
</dbReference>
<evidence type="ECO:0000313" key="2">
    <source>
        <dbReference type="Proteomes" id="UP000828390"/>
    </source>
</evidence>
<reference evidence="1" key="2">
    <citation type="submission" date="2020-11" db="EMBL/GenBank/DDBJ databases">
        <authorList>
            <person name="McCartney M.A."/>
            <person name="Auch B."/>
            <person name="Kono T."/>
            <person name="Mallez S."/>
            <person name="Becker A."/>
            <person name="Gohl D.M."/>
            <person name="Silverstein K.A.T."/>
            <person name="Koren S."/>
            <person name="Bechman K.B."/>
            <person name="Herman A."/>
            <person name="Abrahante J.E."/>
            <person name="Garbe J."/>
        </authorList>
    </citation>
    <scope>NUCLEOTIDE SEQUENCE</scope>
    <source>
        <strain evidence="1">Duluth1</strain>
        <tissue evidence="1">Whole animal</tissue>
    </source>
</reference>
<accession>A0A9D4IED0</accession>
<sequence>MIGAQLTRKNAERFYFGIKSEGTTTPGLQSDNDVLYNSNVVNIVRAWEDWKTGMVNFLMILDDITLPQQYVLQVMQTDIPEPENSVYNDAFVMTDSAQ</sequence>
<dbReference type="AlphaFoldDB" id="A0A9D4IED0"/>
<organism evidence="1 2">
    <name type="scientific">Dreissena polymorpha</name>
    <name type="common">Zebra mussel</name>
    <name type="synonym">Mytilus polymorpha</name>
    <dbReference type="NCBI Taxonomy" id="45954"/>
    <lineage>
        <taxon>Eukaryota</taxon>
        <taxon>Metazoa</taxon>
        <taxon>Spiralia</taxon>
        <taxon>Lophotrochozoa</taxon>
        <taxon>Mollusca</taxon>
        <taxon>Bivalvia</taxon>
        <taxon>Autobranchia</taxon>
        <taxon>Heteroconchia</taxon>
        <taxon>Euheterodonta</taxon>
        <taxon>Imparidentia</taxon>
        <taxon>Neoheterodontei</taxon>
        <taxon>Myida</taxon>
        <taxon>Dreissenoidea</taxon>
        <taxon>Dreissenidae</taxon>
        <taxon>Dreissena</taxon>
    </lineage>
</organism>
<dbReference type="Proteomes" id="UP000828390">
    <property type="component" value="Unassembled WGS sequence"/>
</dbReference>
<proteinExistence type="predicted"/>
<reference evidence="1" key="1">
    <citation type="journal article" date="2019" name="bioRxiv">
        <title>The Genome of the Zebra Mussel, Dreissena polymorpha: A Resource for Invasive Species Research.</title>
        <authorList>
            <person name="McCartney M.A."/>
            <person name="Auch B."/>
            <person name="Kono T."/>
            <person name="Mallez S."/>
            <person name="Zhang Y."/>
            <person name="Obille A."/>
            <person name="Becker A."/>
            <person name="Abrahante J.E."/>
            <person name="Garbe J."/>
            <person name="Badalamenti J.P."/>
            <person name="Herman A."/>
            <person name="Mangelson H."/>
            <person name="Liachko I."/>
            <person name="Sullivan S."/>
            <person name="Sone E.D."/>
            <person name="Koren S."/>
            <person name="Silverstein K.A.T."/>
            <person name="Beckman K.B."/>
            <person name="Gohl D.M."/>
        </authorList>
    </citation>
    <scope>NUCLEOTIDE SEQUENCE</scope>
    <source>
        <strain evidence="1">Duluth1</strain>
        <tissue evidence="1">Whole animal</tissue>
    </source>
</reference>
<keyword evidence="2" id="KW-1185">Reference proteome</keyword>
<comment type="caution">
    <text evidence="1">The sequence shown here is derived from an EMBL/GenBank/DDBJ whole genome shotgun (WGS) entry which is preliminary data.</text>
</comment>
<evidence type="ECO:0000313" key="1">
    <source>
        <dbReference type="EMBL" id="KAH3770374.1"/>
    </source>
</evidence>
<name>A0A9D4IED0_DREPO</name>
<protein>
    <submittedName>
        <fullName evidence="1">Uncharacterized protein</fullName>
    </submittedName>
</protein>
<gene>
    <name evidence="1" type="ORF">DPMN_171659</name>
</gene>